<dbReference type="InParanoid" id="C4JX84"/>
<gene>
    <name evidence="1" type="ORF">UREG_06257</name>
</gene>
<sequence length="64" mass="7171">MHQQGRVGWVGWDGEGPDGGSRLTFFQDRDISSTSLYSAGLFKIKERDRSIDRSSDLLGKPGWI</sequence>
<name>C4JX84_UNCRE</name>
<proteinExistence type="predicted"/>
<dbReference type="AlphaFoldDB" id="C4JX84"/>
<dbReference type="KEGG" id="ure:UREG_06257"/>
<dbReference type="HOGENOM" id="CLU_2869341_0_0_1"/>
<evidence type="ECO:0000313" key="1">
    <source>
        <dbReference type="EMBL" id="EEP81392.1"/>
    </source>
</evidence>
<dbReference type="RefSeq" id="XP_002583290.1">
    <property type="nucleotide sequence ID" value="XM_002583244.1"/>
</dbReference>
<reference evidence="2" key="1">
    <citation type="journal article" date="2009" name="Genome Res.">
        <title>Comparative genomic analyses of the human fungal pathogens Coccidioides and their relatives.</title>
        <authorList>
            <person name="Sharpton T.J."/>
            <person name="Stajich J.E."/>
            <person name="Rounsley S.D."/>
            <person name="Gardner M.J."/>
            <person name="Wortman J.R."/>
            <person name="Jordar V.S."/>
            <person name="Maiti R."/>
            <person name="Kodira C.D."/>
            <person name="Neafsey D.E."/>
            <person name="Zeng Q."/>
            <person name="Hung C.-Y."/>
            <person name="McMahan C."/>
            <person name="Muszewska A."/>
            <person name="Grynberg M."/>
            <person name="Mandel M.A."/>
            <person name="Kellner E.M."/>
            <person name="Barker B.M."/>
            <person name="Galgiani J.N."/>
            <person name="Orbach M.J."/>
            <person name="Kirkland T.N."/>
            <person name="Cole G.T."/>
            <person name="Henn M.R."/>
            <person name="Birren B.W."/>
            <person name="Taylor J.W."/>
        </authorList>
    </citation>
    <scope>NUCLEOTIDE SEQUENCE [LARGE SCALE GENOMIC DNA]</scope>
    <source>
        <strain evidence="2">UAMH 1704</strain>
    </source>
</reference>
<protein>
    <submittedName>
        <fullName evidence="1">Uncharacterized protein</fullName>
    </submittedName>
</protein>
<dbReference type="EMBL" id="CH476618">
    <property type="protein sequence ID" value="EEP81392.1"/>
    <property type="molecule type" value="Genomic_DNA"/>
</dbReference>
<keyword evidence="2" id="KW-1185">Reference proteome</keyword>
<dbReference type="GeneID" id="8441610"/>
<evidence type="ECO:0000313" key="2">
    <source>
        <dbReference type="Proteomes" id="UP000002058"/>
    </source>
</evidence>
<dbReference type="VEuPathDB" id="FungiDB:UREG_06257"/>
<dbReference type="Proteomes" id="UP000002058">
    <property type="component" value="Unassembled WGS sequence"/>
</dbReference>
<accession>C4JX84</accession>
<organism evidence="1 2">
    <name type="scientific">Uncinocarpus reesii (strain UAMH 1704)</name>
    <dbReference type="NCBI Taxonomy" id="336963"/>
    <lineage>
        <taxon>Eukaryota</taxon>
        <taxon>Fungi</taxon>
        <taxon>Dikarya</taxon>
        <taxon>Ascomycota</taxon>
        <taxon>Pezizomycotina</taxon>
        <taxon>Eurotiomycetes</taxon>
        <taxon>Eurotiomycetidae</taxon>
        <taxon>Onygenales</taxon>
        <taxon>Onygenaceae</taxon>
        <taxon>Uncinocarpus</taxon>
    </lineage>
</organism>